<evidence type="ECO:0000259" key="2">
    <source>
        <dbReference type="Pfam" id="PF07670"/>
    </source>
</evidence>
<keyword evidence="1" id="KW-0472">Membrane</keyword>
<feature type="transmembrane region" description="Helical" evidence="1">
    <location>
        <begin position="143"/>
        <end position="163"/>
    </location>
</feature>
<feature type="transmembrane region" description="Helical" evidence="1">
    <location>
        <begin position="271"/>
        <end position="293"/>
    </location>
</feature>
<dbReference type="EMBL" id="CP048286">
    <property type="protein sequence ID" value="QHW30107.1"/>
    <property type="molecule type" value="Genomic_DNA"/>
</dbReference>
<name>A0A6C0NV99_9BACL</name>
<reference evidence="3 4" key="1">
    <citation type="submission" date="2020-02" db="EMBL/GenBank/DDBJ databases">
        <title>Paenibacillus sp. nov., isolated from rhizosphere soil of tomato.</title>
        <authorList>
            <person name="Weon H.-Y."/>
            <person name="Lee S.A."/>
        </authorList>
    </citation>
    <scope>NUCLEOTIDE SEQUENCE [LARGE SCALE GENOMIC DNA]</scope>
    <source>
        <strain evidence="3 4">14171R-81</strain>
    </source>
</reference>
<organism evidence="3 4">
    <name type="scientific">Paenibacillus rhizovicinus</name>
    <dbReference type="NCBI Taxonomy" id="2704463"/>
    <lineage>
        <taxon>Bacteria</taxon>
        <taxon>Bacillati</taxon>
        <taxon>Bacillota</taxon>
        <taxon>Bacilli</taxon>
        <taxon>Bacillales</taxon>
        <taxon>Paenibacillaceae</taxon>
        <taxon>Paenibacillus</taxon>
    </lineage>
</organism>
<accession>A0A6C0NV99</accession>
<dbReference type="AlphaFoldDB" id="A0A6C0NV99"/>
<keyword evidence="1" id="KW-1133">Transmembrane helix</keyword>
<proteinExistence type="predicted"/>
<keyword evidence="1" id="KW-0812">Transmembrane</keyword>
<feature type="domain" description="Nucleoside transporter/FeoB GTPase Gate" evidence="2">
    <location>
        <begin position="40"/>
        <end position="123"/>
    </location>
</feature>
<evidence type="ECO:0000313" key="3">
    <source>
        <dbReference type="EMBL" id="QHW30107.1"/>
    </source>
</evidence>
<feature type="transmembrane region" description="Helical" evidence="1">
    <location>
        <begin position="117"/>
        <end position="137"/>
    </location>
</feature>
<evidence type="ECO:0000313" key="4">
    <source>
        <dbReference type="Proteomes" id="UP000479114"/>
    </source>
</evidence>
<feature type="transmembrane region" description="Helical" evidence="1">
    <location>
        <begin position="203"/>
        <end position="229"/>
    </location>
</feature>
<dbReference type="KEGG" id="prz:GZH47_04140"/>
<dbReference type="Pfam" id="PF07670">
    <property type="entry name" value="Gate"/>
    <property type="match status" value="1"/>
</dbReference>
<dbReference type="RefSeq" id="WP_162638793.1">
    <property type="nucleotide sequence ID" value="NZ_CP048286.1"/>
</dbReference>
<dbReference type="InterPro" id="IPR011642">
    <property type="entry name" value="Gate_dom"/>
</dbReference>
<keyword evidence="4" id="KW-1185">Reference proteome</keyword>
<feature type="transmembrane region" description="Helical" evidence="1">
    <location>
        <begin position="44"/>
        <end position="67"/>
    </location>
</feature>
<dbReference type="Proteomes" id="UP000479114">
    <property type="component" value="Chromosome"/>
</dbReference>
<feature type="transmembrane region" description="Helical" evidence="1">
    <location>
        <begin position="365"/>
        <end position="388"/>
    </location>
</feature>
<gene>
    <name evidence="3" type="ORF">GZH47_04140</name>
</gene>
<protein>
    <submittedName>
        <fullName evidence="3">Nucleoside recognition protein</fullName>
    </submittedName>
</protein>
<sequence length="393" mass="41507">MKRTLLLACLSVLLVASIITRPDEAFQASLQGLTVWWNIVFPGLLPFLTLLELMLAFGVVHALGTLLHPIMQKLFRLPGEAGIALALGWTGGFPCGAEAAAALRKRDALTVKQGNRLLALSHMPNPLFMLLVVGTGFLHRPELGAAITIVVWLAALLPVLVVARMTKLEAAPAEARSSASLFRKAARAMREARERDGRSFGKLLGDAVTVAVYKLMAIGGFMIFCAVLVKLLEPLMPGSIPAFVLPGLVESHIGAYAASAAAFTGGLPWKAAAIAAVLSWGGLSALLQAGAAISGTGLTLRSLAAARLLHSATAFVLMLTCWKPITVMMSGLSPAAATFAWRYEETGPGPSGVIRASDLHSLWPYAPLLLLVFICTMTLLVCVSAATAKLKLR</sequence>
<feature type="transmembrane region" description="Helical" evidence="1">
    <location>
        <begin position="305"/>
        <end position="325"/>
    </location>
</feature>
<evidence type="ECO:0000256" key="1">
    <source>
        <dbReference type="SAM" id="Phobius"/>
    </source>
</evidence>